<sequence length="89" mass="10539">MKIIPLICSVSRTKVNKKMTDEQIFKKKRAGDYDEVAKILGLTRDNVRMTLKRPNAKKYNRVMGVLRRIVELRETMQEQLRAETEIFQQ</sequence>
<reference evidence="1 2" key="1">
    <citation type="journal article" date="2014" name="Genome Announc.">
        <title>Draft Genome Sequence of Cytophaga fermentans JCM 21142T, a Facultative Anaerobe Isolated from Marine Mud.</title>
        <authorList>
            <person name="Starns D."/>
            <person name="Oshima K."/>
            <person name="Suda W."/>
            <person name="Iino T."/>
            <person name="Yuki M."/>
            <person name="Inoue J."/>
            <person name="Kitamura K."/>
            <person name="Iida T."/>
            <person name="Darby A."/>
            <person name="Hattori M."/>
            <person name="Ohkuma M."/>
        </authorList>
    </citation>
    <scope>NUCLEOTIDE SEQUENCE [LARGE SCALE GENOMIC DNA]</scope>
    <source>
        <strain evidence="1 2">JCM 21142</strain>
    </source>
</reference>
<protein>
    <submittedName>
        <fullName evidence="1">Uncharacterized protein</fullName>
    </submittedName>
</protein>
<gene>
    <name evidence="1" type="ORF">JCM21142_93854</name>
</gene>
<evidence type="ECO:0000313" key="1">
    <source>
        <dbReference type="EMBL" id="GAF05130.1"/>
    </source>
</evidence>
<comment type="caution">
    <text evidence="1">The sequence shown here is derived from an EMBL/GenBank/DDBJ whole genome shotgun (WGS) entry which is preliminary data.</text>
</comment>
<evidence type="ECO:0000313" key="2">
    <source>
        <dbReference type="Proteomes" id="UP000019402"/>
    </source>
</evidence>
<keyword evidence="2" id="KW-1185">Reference proteome</keyword>
<dbReference type="STRING" id="869213.GCA_000517085_01906"/>
<dbReference type="EMBL" id="BAMD01000069">
    <property type="protein sequence ID" value="GAF05130.1"/>
    <property type="molecule type" value="Genomic_DNA"/>
</dbReference>
<proteinExistence type="predicted"/>
<organism evidence="1 2">
    <name type="scientific">Saccharicrinis fermentans DSM 9555 = JCM 21142</name>
    <dbReference type="NCBI Taxonomy" id="869213"/>
    <lineage>
        <taxon>Bacteria</taxon>
        <taxon>Pseudomonadati</taxon>
        <taxon>Bacteroidota</taxon>
        <taxon>Bacteroidia</taxon>
        <taxon>Marinilabiliales</taxon>
        <taxon>Marinilabiliaceae</taxon>
        <taxon>Saccharicrinis</taxon>
    </lineage>
</organism>
<dbReference type="AlphaFoldDB" id="W7Y2T2"/>
<name>W7Y2T2_9BACT</name>
<accession>W7Y2T2</accession>
<dbReference type="Proteomes" id="UP000019402">
    <property type="component" value="Unassembled WGS sequence"/>
</dbReference>